<feature type="binding site" evidence="6">
    <location>
        <position position="19"/>
    </location>
    <ligand>
        <name>substrate</name>
    </ligand>
</feature>
<dbReference type="SUPFAM" id="SSF56784">
    <property type="entry name" value="HAD-like"/>
    <property type="match status" value="1"/>
</dbReference>
<dbReference type="PANTHER" id="PTHR20889">
    <property type="entry name" value="PHOSPHATASE, ORPHAN 1, 2"/>
    <property type="match status" value="1"/>
</dbReference>
<feature type="binding site" evidence="7">
    <location>
        <position position="175"/>
    </location>
    <ligand>
        <name>Mg(2+)</name>
        <dbReference type="ChEBI" id="CHEBI:18420"/>
    </ligand>
</feature>
<dbReference type="NCBIfam" id="TIGR01489">
    <property type="entry name" value="DKMTPPase-SF"/>
    <property type="match status" value="1"/>
</dbReference>
<evidence type="ECO:0000256" key="4">
    <source>
        <dbReference type="ARBA" id="ARBA00022842"/>
    </source>
</evidence>
<dbReference type="GO" id="GO:0016791">
    <property type="term" value="F:phosphatase activity"/>
    <property type="evidence" value="ECO:0007669"/>
    <property type="project" value="InterPro"/>
</dbReference>
<evidence type="ECO:0000256" key="5">
    <source>
        <dbReference type="PIRSR" id="PIRSR031051-1"/>
    </source>
</evidence>
<feature type="binding site" evidence="7">
    <location>
        <position position="10"/>
    </location>
    <ligand>
        <name>Mg(2+)</name>
        <dbReference type="ChEBI" id="CHEBI:18420"/>
    </ligand>
</feature>
<keyword evidence="3" id="KW-0378">Hydrolase</keyword>
<organism evidence="8 9">
    <name type="scientific">Boothiomyces macroporosus</name>
    <dbReference type="NCBI Taxonomy" id="261099"/>
    <lineage>
        <taxon>Eukaryota</taxon>
        <taxon>Fungi</taxon>
        <taxon>Fungi incertae sedis</taxon>
        <taxon>Chytridiomycota</taxon>
        <taxon>Chytridiomycota incertae sedis</taxon>
        <taxon>Chytridiomycetes</taxon>
        <taxon>Rhizophydiales</taxon>
        <taxon>Terramycetaceae</taxon>
        <taxon>Boothiomyces</taxon>
    </lineage>
</organism>
<dbReference type="GO" id="GO:0046872">
    <property type="term" value="F:metal ion binding"/>
    <property type="evidence" value="ECO:0007669"/>
    <property type="project" value="UniProtKB-KW"/>
</dbReference>
<dbReference type="InterPro" id="IPR006384">
    <property type="entry name" value="HAD_hydro_PyrdxlP_Pase-like"/>
</dbReference>
<dbReference type="Proteomes" id="UP001210925">
    <property type="component" value="Unassembled WGS sequence"/>
</dbReference>
<comment type="caution">
    <text evidence="8">The sequence shown here is derived from an EMBL/GenBank/DDBJ whole genome shotgun (WGS) entry which is preliminary data.</text>
</comment>
<evidence type="ECO:0000256" key="3">
    <source>
        <dbReference type="ARBA" id="ARBA00022801"/>
    </source>
</evidence>
<evidence type="ECO:0000313" key="9">
    <source>
        <dbReference type="Proteomes" id="UP001210925"/>
    </source>
</evidence>
<gene>
    <name evidence="8" type="ORF">HK103_004804</name>
</gene>
<keyword evidence="4 7" id="KW-0460">Magnesium</keyword>
<proteinExistence type="predicted"/>
<keyword evidence="9" id="KW-1185">Reference proteome</keyword>
<accession>A0AAD5Y3V4</accession>
<dbReference type="NCBIfam" id="TIGR01488">
    <property type="entry name" value="HAD-SF-IB"/>
    <property type="match status" value="1"/>
</dbReference>
<dbReference type="InterPro" id="IPR036412">
    <property type="entry name" value="HAD-like_sf"/>
</dbReference>
<dbReference type="Gene3D" id="3.40.50.1000">
    <property type="entry name" value="HAD superfamily/HAD-like"/>
    <property type="match status" value="1"/>
</dbReference>
<sequence>MRYLAVFDFDFTVIEDDSDRYIVKSLSESLYAKMKDHQKKMQFTELCDMMVGELHKLGNNPDDLKKTLRTIPFNPAMYDIMKLLQENNAEIIVISDANTIYIDEISDQYQIKQFISHVITNPAHFDDDGRLHIRKRCEKHDCLNGCAVNICKGVELLEYINSKGSPYDRLIYVGDGTNDFCPSTKLGPNDYVFPRKDFPFSRKIKDEQYRNEITARINEWESADELLSLLRNLL</sequence>
<feature type="binding site" evidence="7">
    <location>
        <position position="8"/>
    </location>
    <ligand>
        <name>Mg(2+)</name>
        <dbReference type="ChEBI" id="CHEBI:18420"/>
    </ligand>
</feature>
<protein>
    <submittedName>
        <fullName evidence="8">Uncharacterized protein</fullName>
    </submittedName>
</protein>
<feature type="active site" description="Proton donor" evidence="5">
    <location>
        <position position="10"/>
    </location>
</feature>
<evidence type="ECO:0000256" key="1">
    <source>
        <dbReference type="ARBA" id="ARBA00001946"/>
    </source>
</evidence>
<dbReference type="InterPro" id="IPR023214">
    <property type="entry name" value="HAD_sf"/>
</dbReference>
<dbReference type="InterPro" id="IPR016965">
    <property type="entry name" value="Pase_PHOSPHO-typ"/>
</dbReference>
<dbReference type="EMBL" id="JADGKB010000040">
    <property type="protein sequence ID" value="KAJ3257250.1"/>
    <property type="molecule type" value="Genomic_DNA"/>
</dbReference>
<evidence type="ECO:0000256" key="2">
    <source>
        <dbReference type="ARBA" id="ARBA00022723"/>
    </source>
</evidence>
<evidence type="ECO:0000313" key="8">
    <source>
        <dbReference type="EMBL" id="KAJ3257250.1"/>
    </source>
</evidence>
<evidence type="ECO:0000256" key="7">
    <source>
        <dbReference type="PIRSR" id="PIRSR031051-3"/>
    </source>
</evidence>
<comment type="cofactor">
    <cofactor evidence="1 7">
        <name>Mg(2+)</name>
        <dbReference type="ChEBI" id="CHEBI:18420"/>
    </cofactor>
</comment>
<feature type="binding site" evidence="6">
    <location>
        <position position="96"/>
    </location>
    <ligand>
        <name>substrate</name>
    </ligand>
</feature>
<name>A0AAD5Y3V4_9FUNG</name>
<dbReference type="AlphaFoldDB" id="A0AAD5Y3V4"/>
<feature type="active site" description="Nucleophile" evidence="5">
    <location>
        <position position="8"/>
    </location>
</feature>
<dbReference type="PIRSF" id="PIRSF031051">
    <property type="entry name" value="PyrdxlP_Pase_PHOSPHO2"/>
    <property type="match status" value="1"/>
</dbReference>
<dbReference type="PANTHER" id="PTHR20889:SF12">
    <property type="entry name" value="LP01149P"/>
    <property type="match status" value="1"/>
</dbReference>
<reference evidence="8" key="1">
    <citation type="submission" date="2020-05" db="EMBL/GenBank/DDBJ databases">
        <title>Phylogenomic resolution of chytrid fungi.</title>
        <authorList>
            <person name="Stajich J.E."/>
            <person name="Amses K."/>
            <person name="Simmons R."/>
            <person name="Seto K."/>
            <person name="Myers J."/>
            <person name="Bonds A."/>
            <person name="Quandt C.A."/>
            <person name="Barry K."/>
            <person name="Liu P."/>
            <person name="Grigoriev I."/>
            <person name="Longcore J.E."/>
            <person name="James T.Y."/>
        </authorList>
    </citation>
    <scope>NUCLEOTIDE SEQUENCE</scope>
    <source>
        <strain evidence="8">PLAUS21</strain>
    </source>
</reference>
<evidence type="ECO:0000256" key="6">
    <source>
        <dbReference type="PIRSR" id="PIRSR031051-2"/>
    </source>
</evidence>
<dbReference type="Pfam" id="PF06888">
    <property type="entry name" value="Put_Phosphatase"/>
    <property type="match status" value="1"/>
</dbReference>
<keyword evidence="2 7" id="KW-0479">Metal-binding</keyword>